<dbReference type="Pfam" id="PF03787">
    <property type="entry name" value="RAMPs"/>
    <property type="match status" value="1"/>
</dbReference>
<reference evidence="3 4" key="1">
    <citation type="submission" date="2016-11" db="EMBL/GenBank/DDBJ databases">
        <authorList>
            <person name="Jaros S."/>
            <person name="Januszkiewicz K."/>
            <person name="Wedrychowicz H."/>
        </authorList>
    </citation>
    <scope>NUCLEOTIDE SEQUENCE [LARGE SCALE GENOMIC DNA]</scope>
    <source>
        <strain evidence="3 4">DSM 44666</strain>
    </source>
</reference>
<dbReference type="Proteomes" id="UP000184476">
    <property type="component" value="Unassembled WGS sequence"/>
</dbReference>
<dbReference type="OrthoDB" id="9789361at2"/>
<proteinExistence type="predicted"/>
<dbReference type="InterPro" id="IPR005537">
    <property type="entry name" value="RAMP_III_fam"/>
</dbReference>
<organism evidence="3 4">
    <name type="scientific">Seinonella peptonophila</name>
    <dbReference type="NCBI Taxonomy" id="112248"/>
    <lineage>
        <taxon>Bacteria</taxon>
        <taxon>Bacillati</taxon>
        <taxon>Bacillota</taxon>
        <taxon>Bacilli</taxon>
        <taxon>Bacillales</taxon>
        <taxon>Thermoactinomycetaceae</taxon>
        <taxon>Seinonella</taxon>
    </lineage>
</organism>
<sequence length="283" mass="31996">MSSNKGFILGMLAETSIHPGTGQSHDVIQQPVAREATTQYPMIPSSSFKGALRMKAEQEFSQNVNTIFGTKSEIGNPDTEAGQVIFSDVRLILLPVRSLTGHYRWVTCPYLLQRLNRDRSLIDKPTFPFSSEPQEGEALTKNFTGTMFLEEFSFSCKQANDMEFDEMVTTLKKLIAHEFVLNRLDDQLVILHDQDFAHFARFGLPVRARNQLNNETKASENLWFEETLPPDTIMYSLVMAKPGYDHAWTQLYEALNAKPYIQVGGNETLGQGWFITSADATKE</sequence>
<gene>
    <name evidence="3" type="ORF">SAMN05444392_11194</name>
</gene>
<dbReference type="AlphaFoldDB" id="A0A1M5A1G1"/>
<keyword evidence="4" id="KW-1185">Reference proteome</keyword>
<feature type="domain" description="CRISPR type III-associated protein" evidence="2">
    <location>
        <begin position="14"/>
        <end position="274"/>
    </location>
</feature>
<dbReference type="PANTHER" id="PTHR36700">
    <property type="entry name" value="CRISPR SYSTEM CMR SUBUNIT CMR4"/>
    <property type="match status" value="1"/>
</dbReference>
<evidence type="ECO:0000313" key="4">
    <source>
        <dbReference type="Proteomes" id="UP000184476"/>
    </source>
</evidence>
<accession>A0A1M5A1G1</accession>
<dbReference type="GO" id="GO:0051607">
    <property type="term" value="P:defense response to virus"/>
    <property type="evidence" value="ECO:0007669"/>
    <property type="project" value="UniProtKB-KW"/>
</dbReference>
<keyword evidence="1" id="KW-0051">Antiviral defense</keyword>
<evidence type="ECO:0000313" key="3">
    <source>
        <dbReference type="EMBL" id="SHF24065.1"/>
    </source>
</evidence>
<evidence type="ECO:0000259" key="2">
    <source>
        <dbReference type="Pfam" id="PF03787"/>
    </source>
</evidence>
<dbReference type="RefSeq" id="WP_073156438.1">
    <property type="nucleotide sequence ID" value="NZ_FQVL01000011.1"/>
</dbReference>
<dbReference type="PANTHER" id="PTHR36700:SF1">
    <property type="entry name" value="CRISPR SYSTEM CMR SUBUNIT CMR4"/>
    <property type="match status" value="1"/>
</dbReference>
<name>A0A1M5A1G1_9BACL</name>
<dbReference type="EMBL" id="FQVL01000011">
    <property type="protein sequence ID" value="SHF24065.1"/>
    <property type="molecule type" value="Genomic_DNA"/>
</dbReference>
<dbReference type="InterPro" id="IPR013410">
    <property type="entry name" value="CRISPR-assoc_RAMP_Cmr4"/>
</dbReference>
<dbReference type="NCBIfam" id="TIGR02580">
    <property type="entry name" value="cas_RAMP_Cmr4"/>
    <property type="match status" value="1"/>
</dbReference>
<evidence type="ECO:0000256" key="1">
    <source>
        <dbReference type="ARBA" id="ARBA00023118"/>
    </source>
</evidence>
<protein>
    <submittedName>
        <fullName evidence="3">CRISPR-associated protein, Cmr4 family</fullName>
    </submittedName>
</protein>
<dbReference type="STRING" id="112248.SAMN05444392_11194"/>